<keyword evidence="4" id="KW-1185">Reference proteome</keyword>
<accession>A0A9W7G878</accession>
<dbReference type="Proteomes" id="UP001165082">
    <property type="component" value="Unassembled WGS sequence"/>
</dbReference>
<dbReference type="SUPFAM" id="SSF51430">
    <property type="entry name" value="NAD(P)-linked oxidoreductase"/>
    <property type="match status" value="1"/>
</dbReference>
<reference evidence="3" key="1">
    <citation type="submission" date="2022-07" db="EMBL/GenBank/DDBJ databases">
        <title>Genome analysis of Parmales, a sister group of diatoms, reveals the evolutionary specialization of diatoms from phago-mixotrophs to photoautotrophs.</title>
        <authorList>
            <person name="Ban H."/>
            <person name="Sato S."/>
            <person name="Yoshikawa S."/>
            <person name="Kazumasa Y."/>
            <person name="Nakamura Y."/>
            <person name="Ichinomiya M."/>
            <person name="Saitoh K."/>
            <person name="Sato N."/>
            <person name="Blanc-Mathieu R."/>
            <person name="Endo H."/>
            <person name="Kuwata A."/>
            <person name="Ogata H."/>
        </authorList>
    </citation>
    <scope>NUCLEOTIDE SEQUENCE</scope>
</reference>
<name>A0A9W7G878_9STRA</name>
<evidence type="ECO:0000313" key="3">
    <source>
        <dbReference type="EMBL" id="GMI36842.1"/>
    </source>
</evidence>
<dbReference type="AlphaFoldDB" id="A0A9W7G878"/>
<dbReference type="PANTHER" id="PTHR43364:SF4">
    <property type="entry name" value="NAD(P)-LINKED OXIDOREDUCTASE SUPERFAMILY PROTEIN"/>
    <property type="match status" value="1"/>
</dbReference>
<protein>
    <recommendedName>
        <fullName evidence="2">NADP-dependent oxidoreductase domain-containing protein</fullName>
    </recommendedName>
</protein>
<evidence type="ECO:0000256" key="1">
    <source>
        <dbReference type="ARBA" id="ARBA00023002"/>
    </source>
</evidence>
<dbReference type="InterPro" id="IPR036812">
    <property type="entry name" value="NAD(P)_OxRdtase_dom_sf"/>
</dbReference>
<dbReference type="InterPro" id="IPR050523">
    <property type="entry name" value="AKR_Detox_Biosynth"/>
</dbReference>
<dbReference type="InterPro" id="IPR023210">
    <property type="entry name" value="NADP_OxRdtase_dom"/>
</dbReference>
<feature type="domain" description="NADP-dependent oxidoreductase" evidence="2">
    <location>
        <begin position="16"/>
        <end position="178"/>
    </location>
</feature>
<organism evidence="3 4">
    <name type="scientific">Triparma retinervis</name>
    <dbReference type="NCBI Taxonomy" id="2557542"/>
    <lineage>
        <taxon>Eukaryota</taxon>
        <taxon>Sar</taxon>
        <taxon>Stramenopiles</taxon>
        <taxon>Ochrophyta</taxon>
        <taxon>Bolidophyceae</taxon>
        <taxon>Parmales</taxon>
        <taxon>Triparmaceae</taxon>
        <taxon>Triparma</taxon>
    </lineage>
</organism>
<feature type="domain" description="NADP-dependent oxidoreductase" evidence="2">
    <location>
        <begin position="203"/>
        <end position="273"/>
    </location>
</feature>
<evidence type="ECO:0000313" key="4">
    <source>
        <dbReference type="Proteomes" id="UP001165082"/>
    </source>
</evidence>
<dbReference type="OrthoDB" id="2310150at2759"/>
<dbReference type="Gene3D" id="3.20.20.100">
    <property type="entry name" value="NADP-dependent oxidoreductase domain"/>
    <property type="match status" value="2"/>
</dbReference>
<gene>
    <name evidence="3" type="ORF">TrRE_jg6778</name>
</gene>
<dbReference type="EMBL" id="BRXZ01007957">
    <property type="protein sequence ID" value="GMI36842.1"/>
    <property type="molecule type" value="Genomic_DNA"/>
</dbReference>
<dbReference type="Pfam" id="PF00248">
    <property type="entry name" value="Aldo_ket_red"/>
    <property type="match status" value="2"/>
</dbReference>
<proteinExistence type="predicted"/>
<sequence length="295" mass="33124">MEYQQLGDSDLVVSRVCMGTMTFGRQNTLEEGVEQLTKAFDEYGVNFIDTAEMYPVPTQPETAGDTDRTVAAFLKTRKRSEVILATKVSGTSDRISWLRSNGELCKLNKVQITESIDASLKRLEVDYIDLLQMHWPDRYVGGLFGQPDYDVNKEHEEGTDSTFEEQLGALNDAVKAGKYAKDKVDEKARLNLFPGFMARYKDSQVEKAVAAYSSIASSHGLTPTQLSLSWCYHRPHVTSSIIGATTLEQLEENLKAFDVRLTEECLEEIEDVYKVFTDPTKAYGVGKEKKNNKAD</sequence>
<evidence type="ECO:0000259" key="2">
    <source>
        <dbReference type="Pfam" id="PF00248"/>
    </source>
</evidence>
<dbReference type="PANTHER" id="PTHR43364">
    <property type="entry name" value="NADH-SPECIFIC METHYLGLYOXAL REDUCTASE-RELATED"/>
    <property type="match status" value="1"/>
</dbReference>
<dbReference type="GO" id="GO:0016491">
    <property type="term" value="F:oxidoreductase activity"/>
    <property type="evidence" value="ECO:0007669"/>
    <property type="project" value="UniProtKB-KW"/>
</dbReference>
<comment type="caution">
    <text evidence="3">The sequence shown here is derived from an EMBL/GenBank/DDBJ whole genome shotgun (WGS) entry which is preliminary data.</text>
</comment>
<keyword evidence="1" id="KW-0560">Oxidoreductase</keyword>